<dbReference type="Proteomes" id="UP000182826">
    <property type="component" value="Unassembled WGS sequence"/>
</dbReference>
<dbReference type="SMART" id="SM00028">
    <property type="entry name" value="TPR"/>
    <property type="match status" value="1"/>
</dbReference>
<keyword evidence="4" id="KW-0802">TPR repeat</keyword>
<dbReference type="SUPFAM" id="SSF46689">
    <property type="entry name" value="Homeodomain-like"/>
    <property type="match status" value="1"/>
</dbReference>
<sequence length="524" mass="60515">MNFKLVLLLVSLSPFSSFSQDSEYDKIYAETSQVLLTSNPKQALKNTDYLYKISKNNTERINTYMLRAKLLRQYDINKEAIHSLVKADSLAKIDKNHAMRARINGFLSTLYREIGVPSIGSSYLKQAVNSSKKIEDKGALYRFFGNLCQELAYYEMYNHNYAKANTYLLKGDKFFSNAGPEIDKSFHLAVNNEIIAKNYLALHQIDSSLFFYEKAQKQLSASQSPDSPLKGFIYNGLGNIYTGMGNYETALTNYTEALKIAESSKFYTLRHEVYSAMLEYYKKTKNNKMYIAYNEDYLKMIESEEGNRKAIADNLIALLTEKAKVSHSKYQQKVFIIVGVSLLIILIIAGIYYYKRKQDYKKFKDYIIKKDEKLHTAITNPEKDIEEKKEAQKDYMSQETEESILKSIREFERGEYYLGKELSLNVMAAELGINHRYLSYVINKHKEKDFASYINELRINYIVDCLRADPALLRYKISYLADKCGFSSHSRFTITFKKVTGVSPLTFITYLKEEAKEKDIPAAS</sequence>
<gene>
    <name evidence="8" type="ORF">BKM63_19040</name>
</gene>
<feature type="signal peptide" evidence="6">
    <location>
        <begin position="1"/>
        <end position="19"/>
    </location>
</feature>
<feature type="domain" description="HTH araC/xylS-type" evidence="7">
    <location>
        <begin position="402"/>
        <end position="510"/>
    </location>
</feature>
<dbReference type="PANTHER" id="PTHR43280:SF2">
    <property type="entry name" value="HTH-TYPE TRANSCRIPTIONAL REGULATOR EXSA"/>
    <property type="match status" value="1"/>
</dbReference>
<evidence type="ECO:0000256" key="4">
    <source>
        <dbReference type="PROSITE-ProRule" id="PRU00339"/>
    </source>
</evidence>
<protein>
    <recommendedName>
        <fullName evidence="7">HTH araC/xylS-type domain-containing protein</fullName>
    </recommendedName>
</protein>
<evidence type="ECO:0000313" key="9">
    <source>
        <dbReference type="Proteomes" id="UP000182826"/>
    </source>
</evidence>
<reference evidence="8 9" key="1">
    <citation type="submission" date="2016-10" db="EMBL/GenBank/DDBJ databases">
        <title>Draft Genome Sequence of Rhizobacteria Flavobacterium johnsoniae CI04.</title>
        <authorList>
            <person name="Bravo J.I."/>
            <person name="Lozano G.L."/>
            <person name="Handelsman J."/>
        </authorList>
    </citation>
    <scope>NUCLEOTIDE SEQUENCE [LARGE SCALE GENOMIC DNA]</scope>
    <source>
        <strain evidence="8 9">CI04</strain>
    </source>
</reference>
<comment type="caution">
    <text evidence="8">The sequence shown here is derived from an EMBL/GenBank/DDBJ whole genome shotgun (WGS) entry which is preliminary data.</text>
</comment>
<dbReference type="InterPro" id="IPR018060">
    <property type="entry name" value="HTH_AraC"/>
</dbReference>
<dbReference type="InterPro" id="IPR011990">
    <property type="entry name" value="TPR-like_helical_dom_sf"/>
</dbReference>
<dbReference type="Pfam" id="PF13424">
    <property type="entry name" value="TPR_12"/>
    <property type="match status" value="1"/>
</dbReference>
<dbReference type="OrthoDB" id="5295174at2"/>
<dbReference type="InterPro" id="IPR019734">
    <property type="entry name" value="TPR_rpt"/>
</dbReference>
<dbReference type="GO" id="GO:0043565">
    <property type="term" value="F:sequence-specific DNA binding"/>
    <property type="evidence" value="ECO:0007669"/>
    <property type="project" value="InterPro"/>
</dbReference>
<evidence type="ECO:0000256" key="1">
    <source>
        <dbReference type="ARBA" id="ARBA00023015"/>
    </source>
</evidence>
<evidence type="ECO:0000313" key="8">
    <source>
        <dbReference type="EMBL" id="OIV40055.1"/>
    </source>
</evidence>
<keyword evidence="5" id="KW-1133">Transmembrane helix</keyword>
<dbReference type="AlphaFoldDB" id="A0A1J7BMY2"/>
<evidence type="ECO:0000256" key="6">
    <source>
        <dbReference type="SAM" id="SignalP"/>
    </source>
</evidence>
<keyword evidence="1" id="KW-0805">Transcription regulation</keyword>
<dbReference type="InterPro" id="IPR009057">
    <property type="entry name" value="Homeodomain-like_sf"/>
</dbReference>
<evidence type="ECO:0000256" key="2">
    <source>
        <dbReference type="ARBA" id="ARBA00023125"/>
    </source>
</evidence>
<name>A0A1J7BMY2_FLAJO</name>
<dbReference type="PROSITE" id="PS50005">
    <property type="entry name" value="TPR"/>
    <property type="match status" value="1"/>
</dbReference>
<feature type="chain" id="PRO_5009643399" description="HTH araC/xylS-type domain-containing protein" evidence="6">
    <location>
        <begin position="20"/>
        <end position="524"/>
    </location>
</feature>
<dbReference type="SMART" id="SM00342">
    <property type="entry name" value="HTH_ARAC"/>
    <property type="match status" value="1"/>
</dbReference>
<keyword evidence="6" id="KW-0732">Signal</keyword>
<dbReference type="RefSeq" id="WP_071638181.1">
    <property type="nucleotide sequence ID" value="NZ_MLFK01000010.1"/>
</dbReference>
<dbReference type="Pfam" id="PF12833">
    <property type="entry name" value="HTH_18"/>
    <property type="match status" value="1"/>
</dbReference>
<dbReference type="PROSITE" id="PS01124">
    <property type="entry name" value="HTH_ARAC_FAMILY_2"/>
    <property type="match status" value="1"/>
</dbReference>
<accession>A0A1J7BMY2</accession>
<evidence type="ECO:0000259" key="7">
    <source>
        <dbReference type="PROSITE" id="PS01124"/>
    </source>
</evidence>
<feature type="repeat" description="TPR" evidence="4">
    <location>
        <begin position="231"/>
        <end position="264"/>
    </location>
</feature>
<proteinExistence type="predicted"/>
<feature type="transmembrane region" description="Helical" evidence="5">
    <location>
        <begin position="334"/>
        <end position="354"/>
    </location>
</feature>
<keyword evidence="9" id="KW-1185">Reference proteome</keyword>
<organism evidence="8 9">
    <name type="scientific">Flavobacterium johnsoniae</name>
    <name type="common">Cytophaga johnsonae</name>
    <dbReference type="NCBI Taxonomy" id="986"/>
    <lineage>
        <taxon>Bacteria</taxon>
        <taxon>Pseudomonadati</taxon>
        <taxon>Bacteroidota</taxon>
        <taxon>Flavobacteriia</taxon>
        <taxon>Flavobacteriales</taxon>
        <taxon>Flavobacteriaceae</taxon>
        <taxon>Flavobacterium</taxon>
    </lineage>
</organism>
<dbReference type="SUPFAM" id="SSF48452">
    <property type="entry name" value="TPR-like"/>
    <property type="match status" value="1"/>
</dbReference>
<dbReference type="PANTHER" id="PTHR43280">
    <property type="entry name" value="ARAC-FAMILY TRANSCRIPTIONAL REGULATOR"/>
    <property type="match status" value="1"/>
</dbReference>
<dbReference type="Gene3D" id="1.25.40.10">
    <property type="entry name" value="Tetratricopeptide repeat domain"/>
    <property type="match status" value="1"/>
</dbReference>
<keyword evidence="3" id="KW-0804">Transcription</keyword>
<dbReference type="GO" id="GO:0003700">
    <property type="term" value="F:DNA-binding transcription factor activity"/>
    <property type="evidence" value="ECO:0007669"/>
    <property type="project" value="InterPro"/>
</dbReference>
<evidence type="ECO:0000256" key="5">
    <source>
        <dbReference type="SAM" id="Phobius"/>
    </source>
</evidence>
<keyword evidence="5" id="KW-0812">Transmembrane</keyword>
<keyword evidence="2" id="KW-0238">DNA-binding</keyword>
<keyword evidence="5" id="KW-0472">Membrane</keyword>
<dbReference type="Gene3D" id="1.10.10.60">
    <property type="entry name" value="Homeodomain-like"/>
    <property type="match status" value="2"/>
</dbReference>
<dbReference type="EMBL" id="MLFK01000010">
    <property type="protein sequence ID" value="OIV40055.1"/>
    <property type="molecule type" value="Genomic_DNA"/>
</dbReference>
<evidence type="ECO:0000256" key="3">
    <source>
        <dbReference type="ARBA" id="ARBA00023163"/>
    </source>
</evidence>